<gene>
    <name evidence="1" type="ORF">QNM18_11405</name>
</gene>
<keyword evidence="2" id="KW-1185">Reference proteome</keyword>
<protein>
    <submittedName>
        <fullName evidence="1">Uncharacterized protein</fullName>
    </submittedName>
</protein>
<evidence type="ECO:0000313" key="1">
    <source>
        <dbReference type="EMBL" id="MDK2595655.1"/>
    </source>
</evidence>
<comment type="caution">
    <text evidence="1">The sequence shown here is derived from an EMBL/GenBank/DDBJ whole genome shotgun (WGS) entry which is preliminary data.</text>
</comment>
<proteinExistence type="predicted"/>
<dbReference type="RefSeq" id="WP_284137292.1">
    <property type="nucleotide sequence ID" value="NZ_JASJUT010000004.1"/>
</dbReference>
<dbReference type="EMBL" id="JASJUT010000004">
    <property type="protein sequence ID" value="MDK2595655.1"/>
    <property type="molecule type" value="Genomic_DNA"/>
</dbReference>
<reference evidence="1 2" key="1">
    <citation type="submission" date="2023-05" db="EMBL/GenBank/DDBJ databases">
        <title>Pseudoalteromonas ardens sp. nov., Pseudoalteromonas obscura sp. nov., and Pseudoalteromonas umbrosa sp. nov., isolated from the coral Montipora capitata.</title>
        <authorList>
            <person name="Thomas E.M."/>
            <person name="Smith E.M."/>
            <person name="Papke E."/>
            <person name="Shlafstein M.D."/>
            <person name="Oline D.K."/>
            <person name="Videau P."/>
            <person name="Saw J.H."/>
            <person name="Strangman W.K."/>
            <person name="Ushijima B."/>
        </authorList>
    </citation>
    <scope>NUCLEOTIDE SEQUENCE [LARGE SCALE GENOMIC DNA]</scope>
    <source>
        <strain evidence="1 2">P94</strain>
    </source>
</reference>
<name>A0ABT7EKV4_9GAMM</name>
<sequence>MNYFEAVCAFAEFGVNREGAIQIMLNNTVQVGAYNLSVATFKAVLQRTIDDEIDASDLEFWATVLLQREEYEVGELEGSLYALSDPEVMGGIDKAKLTRLIALLD</sequence>
<dbReference type="Proteomes" id="UP001231915">
    <property type="component" value="Unassembled WGS sequence"/>
</dbReference>
<accession>A0ABT7EKV4</accession>
<organism evidence="1 2">
    <name type="scientific">Pseudoalteromonas obscura</name>
    <dbReference type="NCBI Taxonomy" id="3048491"/>
    <lineage>
        <taxon>Bacteria</taxon>
        <taxon>Pseudomonadati</taxon>
        <taxon>Pseudomonadota</taxon>
        <taxon>Gammaproteobacteria</taxon>
        <taxon>Alteromonadales</taxon>
        <taxon>Pseudoalteromonadaceae</taxon>
        <taxon>Pseudoalteromonas</taxon>
    </lineage>
</organism>
<evidence type="ECO:0000313" key="2">
    <source>
        <dbReference type="Proteomes" id="UP001231915"/>
    </source>
</evidence>